<protein>
    <submittedName>
        <fullName evidence="4">Labile enterotoxin output A</fullName>
    </submittedName>
</protein>
<dbReference type="NCBIfam" id="NF041922">
    <property type="entry name" value="DLP_LeoA_gen"/>
    <property type="match status" value="1"/>
</dbReference>
<evidence type="ECO:0000313" key="4">
    <source>
        <dbReference type="EMBL" id="QQW99434.1"/>
    </source>
</evidence>
<evidence type="ECO:0000259" key="2">
    <source>
        <dbReference type="Pfam" id="PF01926"/>
    </source>
</evidence>
<feature type="coiled-coil region" evidence="1">
    <location>
        <begin position="481"/>
        <end position="543"/>
    </location>
</feature>
<dbReference type="SUPFAM" id="SSF52540">
    <property type="entry name" value="P-loop containing nucleoside triphosphate hydrolases"/>
    <property type="match status" value="1"/>
</dbReference>
<dbReference type="Proteomes" id="UP000662764">
    <property type="component" value="Chromosome"/>
</dbReference>
<feature type="domain" description="G" evidence="2">
    <location>
        <begin position="57"/>
        <end position="160"/>
    </location>
</feature>
<proteinExistence type="predicted"/>
<evidence type="ECO:0000313" key="5">
    <source>
        <dbReference type="Proteomes" id="UP000662764"/>
    </source>
</evidence>
<sequence>MNETLKQFKEIQKRNQENLKKLLDFIHIGEKYGIEIEESFKAKINSAIQSAADQKLNVALVGGFSEGKTSIAAAWIERLDKSMKIDHQESSDAVKIYNIDNEIELVDTPGLFGFKEKEHDSGKIERYKDITKKYVSEAHLILYALNPSNPIKESHKDDLNWLFRTLNLLSRTIFVISRFDEEADIEDEEDYNKRFKTKKENIQNRLNDLISLSEKEKEGLSVVAVAANPFGWGLEYWLKHKEEFQKLSHIKTLQDATQKKIKENGGKLTIIEEAKKSVIQDVVYRQMPLAKKEQQNLKRELEYLNKAKRLKEIENLNGEISQARINLREFITEYFSDLIRQVTGTSLETFNVFVIREIGDEGINIDTRVQNAFERETQGILNETAKIATSFNADRSLFEKHAGTLGKIGNEFLKTSGFINATNIKLARDTIAAVGKLVGIDLAFKFKPWGTVKLAGNLNKAVPFISLAFEAWDSYNKYKNEQALEEAKKEMVSNFDNQKKEILDLINDETRFKQTCFLSALELEKSLQEIKEAIEKTQEYDQEFEKWIKAGEDLIKGEDFIEVEPEEE</sequence>
<dbReference type="EMBL" id="CP051511">
    <property type="protein sequence ID" value="QQW99434.1"/>
    <property type="molecule type" value="Genomic_DNA"/>
</dbReference>
<dbReference type="InterPro" id="IPR006073">
    <property type="entry name" value="GTP-bd"/>
</dbReference>
<evidence type="ECO:0000259" key="3">
    <source>
        <dbReference type="Pfam" id="PF18709"/>
    </source>
</evidence>
<gene>
    <name evidence="4" type="ORF">HGK51_03560</name>
</gene>
<feature type="domain" description="Dynamin-like helical" evidence="3">
    <location>
        <begin position="212"/>
        <end position="542"/>
    </location>
</feature>
<reference evidence="4 5" key="1">
    <citation type="journal article" date="2020" name="Front. Microbiol.">
        <title>Identification of New Helicobacter pylori Subpopulations in Native Americans and Mestizos From Peru.</title>
        <authorList>
            <person name="Gutierrez-Escobar A.J."/>
            <person name="Velapatino B."/>
            <person name="Borda V."/>
            <person name="Rabkin C.S."/>
            <person name="Tarazona-Santos E."/>
            <person name="Cabrera L."/>
            <person name="Cok J."/>
            <person name="Hooper C.C."/>
            <person name="Jahuira-Arias H."/>
            <person name="Herrera P."/>
            <person name="Noureen M."/>
            <person name="Wang D."/>
            <person name="Romero-Gallo J."/>
            <person name="Tran B."/>
            <person name="Peek R.M. Jr"/>
            <person name="Berg D.E."/>
            <person name="Gilman R.H."/>
            <person name="Camargo M.C."/>
        </authorList>
    </citation>
    <scope>NUCLEOTIDE SEQUENCE [LARGE SCALE GENOMIC DNA]</scope>
    <source>
        <strain evidence="4 5">ASHA-006</strain>
    </source>
</reference>
<dbReference type="InterPro" id="IPR027417">
    <property type="entry name" value="P-loop_NTPase"/>
</dbReference>
<dbReference type="Pfam" id="PF01926">
    <property type="entry name" value="MMR_HSR1"/>
    <property type="match status" value="1"/>
</dbReference>
<dbReference type="Pfam" id="PF18709">
    <property type="entry name" value="DLP_helical"/>
    <property type="match status" value="1"/>
</dbReference>
<dbReference type="RefSeq" id="WP_202171121.1">
    <property type="nucleotide sequence ID" value="NZ_CP051511.1"/>
</dbReference>
<feature type="coiled-coil region" evidence="1">
    <location>
        <begin position="185"/>
        <end position="212"/>
    </location>
</feature>
<dbReference type="Gene3D" id="3.40.50.300">
    <property type="entry name" value="P-loop containing nucleotide triphosphate hydrolases"/>
    <property type="match status" value="1"/>
</dbReference>
<dbReference type="InterPro" id="IPR040576">
    <property type="entry name" value="DLP_helical"/>
</dbReference>
<name>A0ABD7CCR4_HELPX</name>
<dbReference type="AlphaFoldDB" id="A0ABD7CCR4"/>
<organism evidence="4 5">
    <name type="scientific">Helicobacter pylori</name>
    <name type="common">Campylobacter pylori</name>
    <dbReference type="NCBI Taxonomy" id="210"/>
    <lineage>
        <taxon>Bacteria</taxon>
        <taxon>Pseudomonadati</taxon>
        <taxon>Campylobacterota</taxon>
        <taxon>Epsilonproteobacteria</taxon>
        <taxon>Campylobacterales</taxon>
        <taxon>Helicobacteraceae</taxon>
        <taxon>Helicobacter</taxon>
    </lineage>
</organism>
<keyword evidence="1" id="KW-0175">Coiled coil</keyword>
<dbReference type="InterPro" id="IPR049678">
    <property type="entry name" value="LeoA-like"/>
</dbReference>
<accession>A0ABD7CCR4</accession>
<evidence type="ECO:0000256" key="1">
    <source>
        <dbReference type="SAM" id="Coils"/>
    </source>
</evidence>